<organism evidence="3 4">
    <name type="scientific">Ancylostoma ceylanicum</name>
    <dbReference type="NCBI Taxonomy" id="53326"/>
    <lineage>
        <taxon>Eukaryota</taxon>
        <taxon>Metazoa</taxon>
        <taxon>Ecdysozoa</taxon>
        <taxon>Nematoda</taxon>
        <taxon>Chromadorea</taxon>
        <taxon>Rhabditida</taxon>
        <taxon>Rhabditina</taxon>
        <taxon>Rhabditomorpha</taxon>
        <taxon>Strongyloidea</taxon>
        <taxon>Ancylostomatidae</taxon>
        <taxon>Ancylostomatinae</taxon>
        <taxon>Ancylostoma</taxon>
    </lineage>
</organism>
<dbReference type="InterPro" id="IPR018114">
    <property type="entry name" value="TRYPSIN_HIS"/>
</dbReference>
<protein>
    <recommendedName>
        <fullName evidence="2">Peptidase S1 domain-containing protein</fullName>
    </recommendedName>
</protein>
<feature type="domain" description="Peptidase S1" evidence="2">
    <location>
        <begin position="122"/>
        <end position="342"/>
    </location>
</feature>
<dbReference type="Proteomes" id="UP000024635">
    <property type="component" value="Unassembled WGS sequence"/>
</dbReference>
<keyword evidence="1" id="KW-1133">Transmembrane helix</keyword>
<dbReference type="InterPro" id="IPR001314">
    <property type="entry name" value="Peptidase_S1A"/>
</dbReference>
<name>A0A016TH55_9BILA</name>
<keyword evidence="4" id="KW-1185">Reference proteome</keyword>
<dbReference type="InterPro" id="IPR051333">
    <property type="entry name" value="CLIP_Serine_Protease"/>
</dbReference>
<evidence type="ECO:0000313" key="3">
    <source>
        <dbReference type="EMBL" id="EYC01985.1"/>
    </source>
</evidence>
<feature type="transmembrane region" description="Helical" evidence="1">
    <location>
        <begin position="306"/>
        <end position="324"/>
    </location>
</feature>
<dbReference type="PROSITE" id="PS50240">
    <property type="entry name" value="TRYPSIN_DOM"/>
    <property type="match status" value="1"/>
</dbReference>
<dbReference type="OrthoDB" id="7754674at2759"/>
<dbReference type="GO" id="GO:0004252">
    <property type="term" value="F:serine-type endopeptidase activity"/>
    <property type="evidence" value="ECO:0007669"/>
    <property type="project" value="InterPro"/>
</dbReference>
<dbReference type="SUPFAM" id="SSF50494">
    <property type="entry name" value="Trypsin-like serine proteases"/>
    <property type="match status" value="1"/>
</dbReference>
<accession>A0A016TH55</accession>
<comment type="caution">
    <text evidence="3">The sequence shown here is derived from an EMBL/GenBank/DDBJ whole genome shotgun (WGS) entry which is preliminary data.</text>
</comment>
<dbReference type="Pfam" id="PF00089">
    <property type="entry name" value="Trypsin"/>
    <property type="match status" value="1"/>
</dbReference>
<dbReference type="Gene3D" id="2.40.10.10">
    <property type="entry name" value="Trypsin-like serine proteases"/>
    <property type="match status" value="1"/>
</dbReference>
<dbReference type="SMART" id="SM00020">
    <property type="entry name" value="Tryp_SPc"/>
    <property type="match status" value="1"/>
</dbReference>
<keyword evidence="1" id="KW-0472">Membrane</keyword>
<dbReference type="STRING" id="53326.A0A016TH55"/>
<evidence type="ECO:0000313" key="4">
    <source>
        <dbReference type="Proteomes" id="UP000024635"/>
    </source>
</evidence>
<dbReference type="PANTHER" id="PTHR24260:SF136">
    <property type="entry name" value="GH08193P-RELATED"/>
    <property type="match status" value="1"/>
</dbReference>
<sequence length="342" mass="39111">MFTITLLSLTALRKGRLSPRKFLYSYFYAVPYRERVHTFGHVGDANHGTNERDEIARKSNMCGRSWTCSNRIKGFLDDHENMNVLTWIAIASLYKINPDENKHLKDHCGAVHLDVPKLPLFMSTGDPVPPNKYPFVAGFDVHGRSKTTCTGVLISKRHVLTAAHCIYDDSLVMLPNHRCNPNGQLLPVSDITIYLGTKCPKPGGCPNGEKRTPYKPLYIVPHPKYEPCRAHNDIALVELDKDAKPEEASPICMPNEDDLVIHRTVTAIGYGIDRDFKQVQILKSRKYDCSHYMFSEELPTTLLDRMTPYILCYLFIYLFTARMVSYRQNEPQNRERSITCLK</sequence>
<gene>
    <name evidence="3" type="primary">Acey_s0103.g3576</name>
    <name evidence="3" type="ORF">Y032_0103g3576</name>
</gene>
<dbReference type="PRINTS" id="PR00722">
    <property type="entry name" value="CHYMOTRYPSIN"/>
</dbReference>
<dbReference type="InterPro" id="IPR009003">
    <property type="entry name" value="Peptidase_S1_PA"/>
</dbReference>
<dbReference type="PROSITE" id="PS00134">
    <property type="entry name" value="TRYPSIN_HIS"/>
    <property type="match status" value="1"/>
</dbReference>
<dbReference type="GO" id="GO:0006508">
    <property type="term" value="P:proteolysis"/>
    <property type="evidence" value="ECO:0007669"/>
    <property type="project" value="InterPro"/>
</dbReference>
<dbReference type="InterPro" id="IPR043504">
    <property type="entry name" value="Peptidase_S1_PA_chymotrypsin"/>
</dbReference>
<dbReference type="InterPro" id="IPR001254">
    <property type="entry name" value="Trypsin_dom"/>
</dbReference>
<proteinExistence type="predicted"/>
<dbReference type="AlphaFoldDB" id="A0A016TH55"/>
<keyword evidence="1" id="KW-0812">Transmembrane</keyword>
<evidence type="ECO:0000256" key="1">
    <source>
        <dbReference type="SAM" id="Phobius"/>
    </source>
</evidence>
<dbReference type="PANTHER" id="PTHR24260">
    <property type="match status" value="1"/>
</dbReference>
<dbReference type="EMBL" id="JARK01001439">
    <property type="protein sequence ID" value="EYC01985.1"/>
    <property type="molecule type" value="Genomic_DNA"/>
</dbReference>
<reference evidence="4" key="1">
    <citation type="journal article" date="2015" name="Nat. Genet.">
        <title>The genome and transcriptome of the zoonotic hookworm Ancylostoma ceylanicum identify infection-specific gene families.</title>
        <authorList>
            <person name="Schwarz E.M."/>
            <person name="Hu Y."/>
            <person name="Antoshechkin I."/>
            <person name="Miller M.M."/>
            <person name="Sternberg P.W."/>
            <person name="Aroian R.V."/>
        </authorList>
    </citation>
    <scope>NUCLEOTIDE SEQUENCE</scope>
    <source>
        <strain evidence="4">HY135</strain>
    </source>
</reference>
<evidence type="ECO:0000259" key="2">
    <source>
        <dbReference type="PROSITE" id="PS50240"/>
    </source>
</evidence>